<reference evidence="3" key="1">
    <citation type="submission" date="2016-07" db="EMBL/GenBank/DDBJ databases">
        <title>Multiple horizontal gene transfer events from other fungi enriched the ability of initially mycotrophic Trichoderma (Ascomycota) to feed on dead plant biomass.</title>
        <authorList>
            <consortium name="DOE Joint Genome Institute"/>
            <person name="Atanasova L."/>
            <person name="Chenthamara K."/>
            <person name="Zhang J."/>
            <person name="Grujic M."/>
            <person name="Henrissat B."/>
            <person name="Kuo A."/>
            <person name="Aerts A."/>
            <person name="Salamov A."/>
            <person name="Lipzen A."/>
            <person name="Labutti K."/>
            <person name="Barry K."/>
            <person name="Miao Y."/>
            <person name="Rahimi M.J."/>
            <person name="Shen Q."/>
            <person name="Grigoriev I.V."/>
            <person name="Kubicek C.P."/>
            <person name="Druzhinina I.S."/>
        </authorList>
    </citation>
    <scope>NUCLEOTIDE SEQUENCE [LARGE SCALE GENOMIC DNA]</scope>
    <source>
        <strain evidence="3">TUCIM 6016</strain>
    </source>
</reference>
<gene>
    <name evidence="2" type="ORF">BBK36DRAFT_1138734</name>
</gene>
<organism evidence="2 3">
    <name type="scientific">Trichoderma citrinoviride</name>
    <dbReference type="NCBI Taxonomy" id="58853"/>
    <lineage>
        <taxon>Eukaryota</taxon>
        <taxon>Fungi</taxon>
        <taxon>Dikarya</taxon>
        <taxon>Ascomycota</taxon>
        <taxon>Pezizomycotina</taxon>
        <taxon>Sordariomycetes</taxon>
        <taxon>Hypocreomycetidae</taxon>
        <taxon>Hypocreales</taxon>
        <taxon>Hypocreaceae</taxon>
        <taxon>Trichoderma</taxon>
    </lineage>
</organism>
<evidence type="ECO:0000256" key="1">
    <source>
        <dbReference type="SAM" id="MobiDB-lite"/>
    </source>
</evidence>
<proteinExistence type="predicted"/>
<dbReference type="GeneID" id="36601379"/>
<dbReference type="RefSeq" id="XP_024751952.1">
    <property type="nucleotide sequence ID" value="XM_024893261.1"/>
</dbReference>
<dbReference type="Proteomes" id="UP000241546">
    <property type="component" value="Unassembled WGS sequence"/>
</dbReference>
<protein>
    <submittedName>
        <fullName evidence="2">Uncharacterized protein</fullName>
    </submittedName>
</protein>
<evidence type="ECO:0000313" key="2">
    <source>
        <dbReference type="EMBL" id="PTB68632.1"/>
    </source>
</evidence>
<dbReference type="AlphaFoldDB" id="A0A2T4BH38"/>
<feature type="region of interest" description="Disordered" evidence="1">
    <location>
        <begin position="23"/>
        <end position="71"/>
    </location>
</feature>
<dbReference type="EMBL" id="KZ680209">
    <property type="protein sequence ID" value="PTB68632.1"/>
    <property type="molecule type" value="Genomic_DNA"/>
</dbReference>
<accession>A0A2T4BH38</accession>
<feature type="compositionally biased region" description="Basic and acidic residues" evidence="1">
    <location>
        <begin position="44"/>
        <end position="64"/>
    </location>
</feature>
<sequence>MLLSKQNSGDRSRMLLEWPNTLHTGVPPACGLNPDGWGTSSGKGDQKFQKLEKQAKKQDEKAETDMQGGPEMGGMYPSKTGGVFCNPHAKYSPSHRKVPSIHVTLINDPPTVEAPFLRPPAITLGVFLGRDGASDAAVGNTELCPGACFTGALTDATPNIREEYTYSLDIYSILSVILLKGPRKLKICWVQRCISWPGSAGLDLDMG</sequence>
<keyword evidence="3" id="KW-1185">Reference proteome</keyword>
<evidence type="ECO:0000313" key="3">
    <source>
        <dbReference type="Proteomes" id="UP000241546"/>
    </source>
</evidence>
<name>A0A2T4BH38_9HYPO</name>